<dbReference type="SUPFAM" id="SSF53335">
    <property type="entry name" value="S-adenosyl-L-methionine-dependent methyltransferases"/>
    <property type="match status" value="1"/>
</dbReference>
<feature type="domain" description="Type II methyltransferase M.TaqI-like" evidence="6">
    <location>
        <begin position="515"/>
        <end position="787"/>
    </location>
</feature>
<sequence>MCRHHRVTIGLVTDGRWFALVAAPLHSVTSTAVFDTATWTEAADRKVVRAFVSLLERRRFFSVPEEETLPALLRESLDRQAEVTGALGNQVQRAVEMLVTAIGWYDVRQQQQHRTGLSDVSAAEVYHASVTMVMRVVFLLYAEERGLLPADNDLYSRSYSVSSLGEELERRSQETSEEDLEQSRSGWLRLLAVCDAIHLGVGHERLTMPTYDGPMFDPGTHPWLDQVWIDDRTVLHMLAAVRFVRIGLERRRLSFRSLRVEQIGHVYELLLAFDAFRALDVIVELEWSPKRPPTKVTLANLMRLLTSAISPAQRAAALIQEYGEKTVGSRSALTRRLEAIDGPSRVAAVRLLYAATGGDRELADRLLPVAGILARDLRGVPVVVPPGALYVSGSGARASTGAHYTPRELADEVAEGALEDIVYLPGPAQTADRSLWKVRSVRELLALRVADIAAGSGAFLVAACRYLAERLIEAWADQGDVEAREVVESIRRDGPADDVEADPLTIRARRAVIQHCLYGVDINPMAVEIAKLSLWLISLDRTKPFTFLDHRLVAGDSLLGITSIVQLEELHLDATAGRVLRSRRVGDPGRGVRELVATTARIRRELAKLADDNLPNVQRKGELWRETQRSTACERLIADLVVGATLVNAGRTERQLNVDLVAVADLARRITSDRPGAVDEARTLADRWLASDLMEGDAPRVPLHWPLVFADVFEEGGFDAVVGNQPYLGGQKITGLLGDRYRELLVCRIGSGARGSADLVAYFVLRSHELLNKRGVAGLIATNTLAQGDTREVGLARLLAAGVTIRRATKSRRWPTTSVTLEVCLVKTAQCAPGTDSVQEIDGSPVRAITASLEPASRVSGAPYRLATNADIAFQGSIVLGLGFTMEPERARELIAHEPRSAEVLFPYLTGQDVNSRPDSSASRWVINFHDWTTERAAGYAVPFAQVEHSVKPERAGNNRKPYRTFWWHYAEKRPKLYRFIRDMPQVIAITLVSKAVMPMMVPTGQVFAHKLCIFATGDLAMLAVLSSAPHYWWAINRSSTMKADLNYSPSDVFETFARPELTGDLRKLGGRLDTYRRDLMLGRQAGLTATYNLVHNPACRDDDIVELRRLHVAIDEEMMRAYDWTDLTLDHDFHETRQGVRYTFGPVVRQEILDRLLELNHAHHSAEQRDAAVHAPRQLELDD</sequence>
<evidence type="ECO:0000259" key="6">
    <source>
        <dbReference type="Pfam" id="PF07669"/>
    </source>
</evidence>
<evidence type="ECO:0000256" key="4">
    <source>
        <dbReference type="ARBA" id="ARBA00022691"/>
    </source>
</evidence>
<dbReference type="InterPro" id="IPR011639">
    <property type="entry name" value="MethylTrfase_TaqI-like_dom"/>
</dbReference>
<dbReference type="Pfam" id="PF07669">
    <property type="entry name" value="Eco57I"/>
    <property type="match status" value="1"/>
</dbReference>
<dbReference type="GO" id="GO:0006304">
    <property type="term" value="P:DNA modification"/>
    <property type="evidence" value="ECO:0007669"/>
    <property type="project" value="InterPro"/>
</dbReference>
<dbReference type="InterPro" id="IPR029063">
    <property type="entry name" value="SAM-dependent_MTases_sf"/>
</dbReference>
<organism evidence="8 9">
    <name type="scientific">Virgisporangium aurantiacum</name>
    <dbReference type="NCBI Taxonomy" id="175570"/>
    <lineage>
        <taxon>Bacteria</taxon>
        <taxon>Bacillati</taxon>
        <taxon>Actinomycetota</taxon>
        <taxon>Actinomycetes</taxon>
        <taxon>Micromonosporales</taxon>
        <taxon>Micromonosporaceae</taxon>
        <taxon>Virgisporangium</taxon>
    </lineage>
</organism>
<dbReference type="Proteomes" id="UP000612585">
    <property type="component" value="Unassembled WGS sequence"/>
</dbReference>
<evidence type="ECO:0000256" key="2">
    <source>
        <dbReference type="ARBA" id="ARBA00022603"/>
    </source>
</evidence>
<evidence type="ECO:0000256" key="5">
    <source>
        <dbReference type="ARBA" id="ARBA00047942"/>
    </source>
</evidence>
<reference evidence="8" key="1">
    <citation type="submission" date="2021-01" db="EMBL/GenBank/DDBJ databases">
        <title>Whole genome shotgun sequence of Virgisporangium aurantiacum NBRC 16421.</title>
        <authorList>
            <person name="Komaki H."/>
            <person name="Tamura T."/>
        </authorList>
    </citation>
    <scope>NUCLEOTIDE SEQUENCE</scope>
    <source>
        <strain evidence="8">NBRC 16421</strain>
    </source>
</reference>
<comment type="caution">
    <text evidence="8">The sequence shown here is derived from an EMBL/GenBank/DDBJ whole genome shotgun (WGS) entry which is preliminary data.</text>
</comment>
<dbReference type="Gene3D" id="3.40.50.150">
    <property type="entry name" value="Vaccinia Virus protein VP39"/>
    <property type="match status" value="2"/>
</dbReference>
<evidence type="ECO:0000313" key="8">
    <source>
        <dbReference type="EMBL" id="GIJ56106.1"/>
    </source>
</evidence>
<protein>
    <recommendedName>
        <fullName evidence="1">site-specific DNA-methyltransferase (adenine-specific)</fullName>
        <ecNumber evidence="1">2.1.1.72</ecNumber>
    </recommendedName>
</protein>
<keyword evidence="3" id="KW-0808">Transferase</keyword>
<dbReference type="InterPro" id="IPR050953">
    <property type="entry name" value="N4_N6_ade-DNA_methylase"/>
</dbReference>
<accession>A0A8J3Z6F5</accession>
<dbReference type="InterPro" id="IPR046820">
    <property type="entry name" value="MmeI_TRD"/>
</dbReference>
<proteinExistence type="predicted"/>
<feature type="domain" description="MmeI-like target recognition" evidence="7">
    <location>
        <begin position="883"/>
        <end position="1062"/>
    </location>
</feature>
<name>A0A8J3Z6F5_9ACTN</name>
<dbReference type="EMBL" id="BOPG01000023">
    <property type="protein sequence ID" value="GIJ56106.1"/>
    <property type="molecule type" value="Genomic_DNA"/>
</dbReference>
<dbReference type="PANTHER" id="PTHR33841">
    <property type="entry name" value="DNA METHYLTRANSFERASE YEEA-RELATED"/>
    <property type="match status" value="1"/>
</dbReference>
<dbReference type="PRINTS" id="PR00507">
    <property type="entry name" value="N12N6MTFRASE"/>
</dbReference>
<dbReference type="EC" id="2.1.1.72" evidence="1"/>
<evidence type="ECO:0000313" key="9">
    <source>
        <dbReference type="Proteomes" id="UP000612585"/>
    </source>
</evidence>
<keyword evidence="9" id="KW-1185">Reference proteome</keyword>
<dbReference type="GO" id="GO:0009007">
    <property type="term" value="F:site-specific DNA-methyltransferase (adenine-specific) activity"/>
    <property type="evidence" value="ECO:0007669"/>
    <property type="project" value="UniProtKB-EC"/>
</dbReference>
<evidence type="ECO:0000256" key="3">
    <source>
        <dbReference type="ARBA" id="ARBA00022679"/>
    </source>
</evidence>
<keyword evidence="2" id="KW-0489">Methyltransferase</keyword>
<dbReference type="Pfam" id="PF20466">
    <property type="entry name" value="MmeI_TRD"/>
    <property type="match status" value="1"/>
</dbReference>
<dbReference type="AlphaFoldDB" id="A0A8J3Z6F5"/>
<dbReference type="GO" id="GO:0032259">
    <property type="term" value="P:methylation"/>
    <property type="evidence" value="ECO:0007669"/>
    <property type="project" value="UniProtKB-KW"/>
</dbReference>
<evidence type="ECO:0000259" key="7">
    <source>
        <dbReference type="Pfam" id="PF20466"/>
    </source>
</evidence>
<keyword evidence="4" id="KW-0949">S-adenosyl-L-methionine</keyword>
<gene>
    <name evidence="8" type="ORF">Vau01_036220</name>
</gene>
<comment type="catalytic activity">
    <reaction evidence="5">
        <text>a 2'-deoxyadenosine in DNA + S-adenosyl-L-methionine = an N(6)-methyl-2'-deoxyadenosine in DNA + S-adenosyl-L-homocysteine + H(+)</text>
        <dbReference type="Rhea" id="RHEA:15197"/>
        <dbReference type="Rhea" id="RHEA-COMP:12418"/>
        <dbReference type="Rhea" id="RHEA-COMP:12419"/>
        <dbReference type="ChEBI" id="CHEBI:15378"/>
        <dbReference type="ChEBI" id="CHEBI:57856"/>
        <dbReference type="ChEBI" id="CHEBI:59789"/>
        <dbReference type="ChEBI" id="CHEBI:90615"/>
        <dbReference type="ChEBI" id="CHEBI:90616"/>
        <dbReference type="EC" id="2.1.1.72"/>
    </reaction>
</comment>
<dbReference type="PANTHER" id="PTHR33841:SF1">
    <property type="entry name" value="DNA METHYLTRANSFERASE A"/>
    <property type="match status" value="1"/>
</dbReference>
<evidence type="ECO:0000256" key="1">
    <source>
        <dbReference type="ARBA" id="ARBA00011900"/>
    </source>
</evidence>